<gene>
    <name evidence="2" type="ORF">GCM10025760_12100</name>
</gene>
<dbReference type="InterPro" id="IPR000387">
    <property type="entry name" value="Tyr_Pase_dom"/>
</dbReference>
<proteinExistence type="predicted"/>
<sequence length="272" mass="27839">MTITLDGLQNFRDLGGLPLATGGSVRSGVLYRSEGLIGLTDAGVADLSASPIGVIVDFRTPMEQASAPDRLPADRAVEVVELSVLEGALTGAAGAAAQADGPVDTGMAKQILATLPRLGELYVQMLEHGAPAFAEAARRIAAPGLRQSLQDPVSDSHPAGVLVHCTAGKDRTGVAVALILDAVGVDRDAVVADYAVSERNLAGPWADRMLAGIEQMGAPLTPELRELVTGTPPAAIEQALAWLDEHGGAAAYLQSGGLTDAELGALRTRLAG</sequence>
<dbReference type="SUPFAM" id="SSF52799">
    <property type="entry name" value="(Phosphotyrosine protein) phosphatases II"/>
    <property type="match status" value="1"/>
</dbReference>
<protein>
    <submittedName>
        <fullName evidence="2">Tyrosine-protein phosphatase</fullName>
    </submittedName>
</protein>
<dbReference type="Proteomes" id="UP001501407">
    <property type="component" value="Unassembled WGS sequence"/>
</dbReference>
<name>A0ABP9M470_9MICO</name>
<dbReference type="EMBL" id="BAABKZ010000001">
    <property type="protein sequence ID" value="GAA5088944.1"/>
    <property type="molecule type" value="Genomic_DNA"/>
</dbReference>
<dbReference type="Gene3D" id="3.90.190.10">
    <property type="entry name" value="Protein tyrosine phosphatase superfamily"/>
    <property type="match status" value="1"/>
</dbReference>
<organism evidence="2 3">
    <name type="scientific">Microbacterium yannicii</name>
    <dbReference type="NCBI Taxonomy" id="671622"/>
    <lineage>
        <taxon>Bacteria</taxon>
        <taxon>Bacillati</taxon>
        <taxon>Actinomycetota</taxon>
        <taxon>Actinomycetes</taxon>
        <taxon>Micrococcales</taxon>
        <taxon>Microbacteriaceae</taxon>
        <taxon>Microbacterium</taxon>
    </lineage>
</organism>
<feature type="domain" description="Tyrosine specific protein phosphatases" evidence="1">
    <location>
        <begin position="131"/>
        <end position="191"/>
    </location>
</feature>
<evidence type="ECO:0000313" key="2">
    <source>
        <dbReference type="EMBL" id="GAA5088944.1"/>
    </source>
</evidence>
<dbReference type="PROSITE" id="PS50056">
    <property type="entry name" value="TYR_PHOSPHATASE_2"/>
    <property type="match status" value="1"/>
</dbReference>
<evidence type="ECO:0000259" key="1">
    <source>
        <dbReference type="PROSITE" id="PS50056"/>
    </source>
</evidence>
<dbReference type="PROSITE" id="PS00383">
    <property type="entry name" value="TYR_PHOSPHATASE_1"/>
    <property type="match status" value="1"/>
</dbReference>
<comment type="caution">
    <text evidence="2">The sequence shown here is derived from an EMBL/GenBank/DDBJ whole genome shotgun (WGS) entry which is preliminary data.</text>
</comment>
<dbReference type="InterPro" id="IPR026893">
    <property type="entry name" value="Tyr/Ser_Pase_IphP-type"/>
</dbReference>
<accession>A0ABP9M470</accession>
<keyword evidence="3" id="KW-1185">Reference proteome</keyword>
<evidence type="ECO:0000313" key="3">
    <source>
        <dbReference type="Proteomes" id="UP001501407"/>
    </source>
</evidence>
<dbReference type="RefSeq" id="WP_194413022.1">
    <property type="nucleotide sequence ID" value="NZ_BAABKZ010000001.1"/>
</dbReference>
<reference evidence="3" key="1">
    <citation type="journal article" date="2019" name="Int. J. Syst. Evol. Microbiol.">
        <title>The Global Catalogue of Microorganisms (GCM) 10K type strain sequencing project: providing services to taxonomists for standard genome sequencing and annotation.</title>
        <authorList>
            <consortium name="The Broad Institute Genomics Platform"/>
            <consortium name="The Broad Institute Genome Sequencing Center for Infectious Disease"/>
            <person name="Wu L."/>
            <person name="Ma J."/>
        </authorList>
    </citation>
    <scope>NUCLEOTIDE SEQUENCE [LARGE SCALE GENOMIC DNA]</scope>
    <source>
        <strain evidence="3">JCM 18959</strain>
    </source>
</reference>
<dbReference type="InterPro" id="IPR029021">
    <property type="entry name" value="Prot-tyrosine_phosphatase-like"/>
</dbReference>
<dbReference type="Pfam" id="PF13350">
    <property type="entry name" value="Y_phosphatase3"/>
    <property type="match status" value="1"/>
</dbReference>
<dbReference type="InterPro" id="IPR016130">
    <property type="entry name" value="Tyr_Pase_AS"/>
</dbReference>